<dbReference type="InterPro" id="IPR036249">
    <property type="entry name" value="Thioredoxin-like_sf"/>
</dbReference>
<dbReference type="PANTHER" id="PTHR46052">
    <property type="entry name" value="PHOSDUCIN-LIKE PROTEIN"/>
    <property type="match status" value="1"/>
</dbReference>
<feature type="compositionally biased region" description="Polar residues" evidence="3">
    <location>
        <begin position="16"/>
        <end position="33"/>
    </location>
</feature>
<evidence type="ECO:0000259" key="4">
    <source>
        <dbReference type="Pfam" id="PF02114"/>
    </source>
</evidence>
<dbReference type="eggNOG" id="KOG3171">
    <property type="taxonomic scope" value="Eukaryota"/>
</dbReference>
<dbReference type="HOGENOM" id="CLU_895710_0_0_1"/>
<evidence type="ECO:0000313" key="5">
    <source>
        <dbReference type="EMBL" id="EED88768.1"/>
    </source>
</evidence>
<feature type="region of interest" description="Disordered" evidence="3">
    <location>
        <begin position="126"/>
        <end position="160"/>
    </location>
</feature>
<dbReference type="PRINTS" id="PR00677">
    <property type="entry name" value="PHOSDUCIN"/>
</dbReference>
<dbReference type="GeneID" id="7451245"/>
<dbReference type="OMA" id="DTEDPRT"/>
<organism evidence="5 6">
    <name type="scientific">Thalassiosira pseudonana</name>
    <name type="common">Marine diatom</name>
    <name type="synonym">Cyclotella nana</name>
    <dbReference type="NCBI Taxonomy" id="35128"/>
    <lineage>
        <taxon>Eukaryota</taxon>
        <taxon>Sar</taxon>
        <taxon>Stramenopiles</taxon>
        <taxon>Ochrophyta</taxon>
        <taxon>Bacillariophyta</taxon>
        <taxon>Coscinodiscophyceae</taxon>
        <taxon>Thalassiosirophycidae</taxon>
        <taxon>Thalassiosirales</taxon>
        <taxon>Thalassiosiraceae</taxon>
        <taxon>Thalassiosira</taxon>
    </lineage>
</organism>
<dbReference type="PANTHER" id="PTHR46052:SF1">
    <property type="entry name" value="PHOSDUCIN-LIKE PROTEIN"/>
    <property type="match status" value="1"/>
</dbReference>
<evidence type="ECO:0000256" key="1">
    <source>
        <dbReference type="ARBA" id="ARBA00009686"/>
    </source>
</evidence>
<dbReference type="Gene3D" id="3.40.30.10">
    <property type="entry name" value="Glutaredoxin"/>
    <property type="match status" value="1"/>
</dbReference>
<name>B8CCG4_THAPS</name>
<comment type="similarity">
    <text evidence="1">Belongs to the phosducin family.</text>
</comment>
<dbReference type="InterPro" id="IPR024253">
    <property type="entry name" value="Phosducin_thioredoxin-like_dom"/>
</dbReference>
<dbReference type="Gene3D" id="1.10.168.10">
    <property type="entry name" value="Phosducin, domain 2"/>
    <property type="match status" value="1"/>
</dbReference>
<dbReference type="SUPFAM" id="SSF52833">
    <property type="entry name" value="Thioredoxin-like"/>
    <property type="match status" value="1"/>
</dbReference>
<gene>
    <name evidence="5" type="ORF">THAPSDRAFT_9848</name>
</gene>
<dbReference type="InterPro" id="IPR051499">
    <property type="entry name" value="Phosducin-like_reg"/>
</dbReference>
<feature type="region of interest" description="Disordered" evidence="3">
    <location>
        <begin position="1"/>
        <end position="90"/>
    </location>
</feature>
<feature type="compositionally biased region" description="Polar residues" evidence="3">
    <location>
        <begin position="126"/>
        <end position="140"/>
    </location>
</feature>
<reference evidence="5 6" key="1">
    <citation type="journal article" date="2004" name="Science">
        <title>The genome of the diatom Thalassiosira pseudonana: ecology, evolution, and metabolism.</title>
        <authorList>
            <person name="Armbrust E.V."/>
            <person name="Berges J.A."/>
            <person name="Bowler C."/>
            <person name="Green B.R."/>
            <person name="Martinez D."/>
            <person name="Putnam N.H."/>
            <person name="Zhou S."/>
            <person name="Allen A.E."/>
            <person name="Apt K.E."/>
            <person name="Bechner M."/>
            <person name="Brzezinski M.A."/>
            <person name="Chaal B.K."/>
            <person name="Chiovitti A."/>
            <person name="Davis A.K."/>
            <person name="Demarest M.S."/>
            <person name="Detter J.C."/>
            <person name="Glavina T."/>
            <person name="Goodstein D."/>
            <person name="Hadi M.Z."/>
            <person name="Hellsten U."/>
            <person name="Hildebrand M."/>
            <person name="Jenkins B.D."/>
            <person name="Jurka J."/>
            <person name="Kapitonov V.V."/>
            <person name="Kroger N."/>
            <person name="Lau W.W."/>
            <person name="Lane T.W."/>
            <person name="Larimer F.W."/>
            <person name="Lippmeier J.C."/>
            <person name="Lucas S."/>
            <person name="Medina M."/>
            <person name="Montsant A."/>
            <person name="Obornik M."/>
            <person name="Parker M.S."/>
            <person name="Palenik B."/>
            <person name="Pazour G.J."/>
            <person name="Richardson P.M."/>
            <person name="Rynearson T.A."/>
            <person name="Saito M.A."/>
            <person name="Schwartz D.C."/>
            <person name="Thamatrakoln K."/>
            <person name="Valentin K."/>
            <person name="Vardi A."/>
            <person name="Wilkerson F.P."/>
            <person name="Rokhsar D.S."/>
        </authorList>
    </citation>
    <scope>NUCLEOTIDE SEQUENCE [LARGE SCALE GENOMIC DNA]</scope>
    <source>
        <strain evidence="5 6">CCMP1335</strain>
    </source>
</reference>
<evidence type="ECO:0000313" key="6">
    <source>
        <dbReference type="Proteomes" id="UP000001449"/>
    </source>
</evidence>
<dbReference type="GO" id="GO:0008277">
    <property type="term" value="P:regulation of G protein-coupled receptor signaling pathway"/>
    <property type="evidence" value="ECO:0007669"/>
    <property type="project" value="InterPro"/>
</dbReference>
<dbReference type="PaxDb" id="35128-Thaps9848"/>
<dbReference type="AlphaFoldDB" id="B8CCG4"/>
<proteinExistence type="inferred from homology"/>
<protein>
    <recommendedName>
        <fullName evidence="4">Phosducin domain-containing protein</fullName>
    </recommendedName>
</protein>
<evidence type="ECO:0000256" key="3">
    <source>
        <dbReference type="SAM" id="MobiDB-lite"/>
    </source>
</evidence>
<feature type="compositionally biased region" description="Acidic residues" evidence="3">
    <location>
        <begin position="145"/>
        <end position="160"/>
    </location>
</feature>
<reference evidence="5 6" key="2">
    <citation type="journal article" date="2008" name="Nature">
        <title>The Phaeodactylum genome reveals the evolutionary history of diatom genomes.</title>
        <authorList>
            <person name="Bowler C."/>
            <person name="Allen A.E."/>
            <person name="Badger J.H."/>
            <person name="Grimwood J."/>
            <person name="Jabbari K."/>
            <person name="Kuo A."/>
            <person name="Maheswari U."/>
            <person name="Martens C."/>
            <person name="Maumus F."/>
            <person name="Otillar R.P."/>
            <person name="Rayko E."/>
            <person name="Salamov A."/>
            <person name="Vandepoele K."/>
            <person name="Beszteri B."/>
            <person name="Gruber A."/>
            <person name="Heijde M."/>
            <person name="Katinka M."/>
            <person name="Mock T."/>
            <person name="Valentin K."/>
            <person name="Verret F."/>
            <person name="Berges J.A."/>
            <person name="Brownlee C."/>
            <person name="Cadoret J.P."/>
            <person name="Chiovitti A."/>
            <person name="Choi C.J."/>
            <person name="Coesel S."/>
            <person name="De Martino A."/>
            <person name="Detter J.C."/>
            <person name="Durkin C."/>
            <person name="Falciatore A."/>
            <person name="Fournet J."/>
            <person name="Haruta M."/>
            <person name="Huysman M.J."/>
            <person name="Jenkins B.D."/>
            <person name="Jiroutova K."/>
            <person name="Jorgensen R.E."/>
            <person name="Joubert Y."/>
            <person name="Kaplan A."/>
            <person name="Kroger N."/>
            <person name="Kroth P.G."/>
            <person name="La Roche J."/>
            <person name="Lindquist E."/>
            <person name="Lommer M."/>
            <person name="Martin-Jezequel V."/>
            <person name="Lopez P.J."/>
            <person name="Lucas S."/>
            <person name="Mangogna M."/>
            <person name="McGinnis K."/>
            <person name="Medlin L.K."/>
            <person name="Montsant A."/>
            <person name="Oudot-Le Secq M.P."/>
            <person name="Napoli C."/>
            <person name="Obornik M."/>
            <person name="Parker M.S."/>
            <person name="Petit J.L."/>
            <person name="Porcel B.M."/>
            <person name="Poulsen N."/>
            <person name="Robison M."/>
            <person name="Rychlewski L."/>
            <person name="Rynearson T.A."/>
            <person name="Schmutz J."/>
            <person name="Shapiro H."/>
            <person name="Siaut M."/>
            <person name="Stanley M."/>
            <person name="Sussman M.R."/>
            <person name="Taylor A.R."/>
            <person name="Vardi A."/>
            <person name="von Dassow P."/>
            <person name="Vyverman W."/>
            <person name="Willis A."/>
            <person name="Wyrwicz L.S."/>
            <person name="Rokhsar D.S."/>
            <person name="Weissenbach J."/>
            <person name="Armbrust E.V."/>
            <person name="Green B.R."/>
            <person name="Van de Peer Y."/>
            <person name="Grigoriev I.V."/>
        </authorList>
    </citation>
    <scope>NUCLEOTIDE SEQUENCE [LARGE SCALE GENOMIC DNA]</scope>
    <source>
        <strain evidence="5 6">CCMP1335</strain>
    </source>
</reference>
<feature type="compositionally biased region" description="Acidic residues" evidence="3">
    <location>
        <begin position="36"/>
        <end position="48"/>
    </location>
</feature>
<dbReference type="InterPro" id="IPR001200">
    <property type="entry name" value="Phosducin"/>
</dbReference>
<dbReference type="Proteomes" id="UP000001449">
    <property type="component" value="Chromosome 14"/>
</dbReference>
<keyword evidence="2" id="KW-0597">Phosphoprotein</keyword>
<dbReference type="EMBL" id="CM000649">
    <property type="protein sequence ID" value="EED88768.1"/>
    <property type="molecule type" value="Genomic_DNA"/>
</dbReference>
<sequence length="311" mass="34600">MLEDTFLKKNIPGRYSSWTNDGNDNSPRQNDTPSNDVDDSDEDSEDDEYYFKDLPTIKPSSATAKPQSSRSIAATGDISRNGTSSNTGVKGVISDYNRALLEEQLQLAEDRLERMEILQKATYPAVNNNSASTQQSCIKSNNNERDDDDNDDLDNSVDDNDDFLQSYRSQRLKQLQTETSTLLPTFSTFTSTTPEEYVSLVDSIDSRVYLIVHLYEPTIKECAMLHSTLEKVAACINYAKFIEVEALQANPDLDTICLPALLVYRGGELVHNLVRFTDELVTSGGGSDVIGVEEVMDALESLGIVDPRHRS</sequence>
<dbReference type="Pfam" id="PF02114">
    <property type="entry name" value="Phosducin"/>
    <property type="match status" value="1"/>
</dbReference>
<dbReference type="RefSeq" id="XP_002293759.1">
    <property type="nucleotide sequence ID" value="XM_002293723.1"/>
</dbReference>
<dbReference type="STRING" id="35128.B8CCG4"/>
<dbReference type="InParanoid" id="B8CCG4"/>
<dbReference type="KEGG" id="tps:THAPSDRAFT_9848"/>
<feature type="compositionally biased region" description="Polar residues" evidence="3">
    <location>
        <begin position="58"/>
        <end position="88"/>
    </location>
</feature>
<dbReference type="InterPro" id="IPR023196">
    <property type="entry name" value="Phosducin_N_dom_sf"/>
</dbReference>
<evidence type="ECO:0000256" key="2">
    <source>
        <dbReference type="ARBA" id="ARBA00022553"/>
    </source>
</evidence>
<accession>B8CCG4</accession>
<feature type="domain" description="Phosducin" evidence="4">
    <location>
        <begin position="72"/>
        <end position="282"/>
    </location>
</feature>
<keyword evidence="6" id="KW-1185">Reference proteome</keyword>